<dbReference type="HOGENOM" id="CLU_023805_1_1_1"/>
<reference evidence="2" key="1">
    <citation type="journal article" date="2014" name="Proc. Natl. Acad. Sci. U.S.A.">
        <title>Extensive sampling of basidiomycete genomes demonstrates inadequacy of the white-rot/brown-rot paradigm for wood decay fungi.</title>
        <authorList>
            <person name="Riley R."/>
            <person name="Salamov A.A."/>
            <person name="Brown D.W."/>
            <person name="Nagy L.G."/>
            <person name="Floudas D."/>
            <person name="Held B.W."/>
            <person name="Levasseur A."/>
            <person name="Lombard V."/>
            <person name="Morin E."/>
            <person name="Otillar R."/>
            <person name="Lindquist E.A."/>
            <person name="Sun H."/>
            <person name="LaButti K.M."/>
            <person name="Schmutz J."/>
            <person name="Jabbour D."/>
            <person name="Luo H."/>
            <person name="Baker S.E."/>
            <person name="Pisabarro A.G."/>
            <person name="Walton J.D."/>
            <person name="Blanchette R.A."/>
            <person name="Henrissat B."/>
            <person name="Martin F."/>
            <person name="Cullen D."/>
            <person name="Hibbett D.S."/>
            <person name="Grigoriev I.V."/>
        </authorList>
    </citation>
    <scope>NUCLEOTIDE SEQUENCE [LARGE SCALE GENOMIC DNA]</scope>
    <source>
        <strain evidence="2">FD-172 SS1</strain>
    </source>
</reference>
<proteinExistence type="predicted"/>
<dbReference type="AlphaFoldDB" id="A0A067M8G2"/>
<dbReference type="OrthoDB" id="59699at2759"/>
<name>A0A067M8G2_BOTB1</name>
<sequence>ERFRILIIGRANAGKTTVLRAVCGVDEEPEVYDRDGRKVSSSAIGVVSERGEHRIDYELRFPSNPGFVFHDSCGFESGAAEELELVRKFIQEQASLGSMSEQLHAIWYCFPADSNRLMTAAEKVFFNKIDTGRGKSYEYSINAFPVIAVFTKFDALDSAAFAALSGLGVPLEAAKAMAPKHATEKFNAEISPLIESLAHPPKTVVCLRSIYSTHGTSELVERTEAALDTDVLRILLVQAQRVNVEFCMKGAVKR</sequence>
<protein>
    <submittedName>
        <fullName evidence="1">Uncharacterized protein</fullName>
    </submittedName>
</protein>
<organism evidence="1 2">
    <name type="scientific">Botryobasidium botryosum (strain FD-172 SS1)</name>
    <dbReference type="NCBI Taxonomy" id="930990"/>
    <lineage>
        <taxon>Eukaryota</taxon>
        <taxon>Fungi</taxon>
        <taxon>Dikarya</taxon>
        <taxon>Basidiomycota</taxon>
        <taxon>Agaricomycotina</taxon>
        <taxon>Agaricomycetes</taxon>
        <taxon>Cantharellales</taxon>
        <taxon>Botryobasidiaceae</taxon>
        <taxon>Botryobasidium</taxon>
    </lineage>
</organism>
<dbReference type="Gene3D" id="3.40.50.300">
    <property type="entry name" value="P-loop containing nucleotide triphosphate hydrolases"/>
    <property type="match status" value="1"/>
</dbReference>
<dbReference type="InParanoid" id="A0A067M8G2"/>
<evidence type="ECO:0000313" key="2">
    <source>
        <dbReference type="Proteomes" id="UP000027195"/>
    </source>
</evidence>
<dbReference type="Proteomes" id="UP000027195">
    <property type="component" value="Unassembled WGS sequence"/>
</dbReference>
<feature type="non-terminal residue" evidence="1">
    <location>
        <position position="1"/>
    </location>
</feature>
<dbReference type="SUPFAM" id="SSF52540">
    <property type="entry name" value="P-loop containing nucleoside triphosphate hydrolases"/>
    <property type="match status" value="1"/>
</dbReference>
<gene>
    <name evidence="1" type="ORF">BOTBODRAFT_113342</name>
</gene>
<keyword evidence="2" id="KW-1185">Reference proteome</keyword>
<dbReference type="InterPro" id="IPR027417">
    <property type="entry name" value="P-loop_NTPase"/>
</dbReference>
<evidence type="ECO:0000313" key="1">
    <source>
        <dbReference type="EMBL" id="KDQ12078.1"/>
    </source>
</evidence>
<accession>A0A067M8G2</accession>
<dbReference type="STRING" id="930990.A0A067M8G2"/>
<dbReference type="EMBL" id="KL198052">
    <property type="protein sequence ID" value="KDQ12078.1"/>
    <property type="molecule type" value="Genomic_DNA"/>
</dbReference>